<reference evidence="3" key="1">
    <citation type="journal article" date="2013" name="J. Plant Res.">
        <title>Effect of fungi and light on seed germination of three Opuntia species from semiarid lands of central Mexico.</title>
        <authorList>
            <person name="Delgado-Sanchez P."/>
            <person name="Jimenez-Bremont J.F."/>
            <person name="Guerrero-Gonzalez Mde L."/>
            <person name="Flores J."/>
        </authorList>
    </citation>
    <scope>NUCLEOTIDE SEQUENCE</scope>
    <source>
        <tissue evidence="3">Cladode</tissue>
    </source>
</reference>
<feature type="transmembrane region" description="Helical" evidence="2">
    <location>
        <begin position="348"/>
        <end position="368"/>
    </location>
</feature>
<dbReference type="AlphaFoldDB" id="A0A7C8Z561"/>
<organism evidence="3">
    <name type="scientific">Opuntia streptacantha</name>
    <name type="common">Prickly pear cactus</name>
    <name type="synonym">Opuntia cardona</name>
    <dbReference type="NCBI Taxonomy" id="393608"/>
    <lineage>
        <taxon>Eukaryota</taxon>
        <taxon>Viridiplantae</taxon>
        <taxon>Streptophyta</taxon>
        <taxon>Embryophyta</taxon>
        <taxon>Tracheophyta</taxon>
        <taxon>Spermatophyta</taxon>
        <taxon>Magnoliopsida</taxon>
        <taxon>eudicotyledons</taxon>
        <taxon>Gunneridae</taxon>
        <taxon>Pentapetalae</taxon>
        <taxon>Caryophyllales</taxon>
        <taxon>Cactineae</taxon>
        <taxon>Cactaceae</taxon>
        <taxon>Opuntioideae</taxon>
        <taxon>Opuntia</taxon>
    </lineage>
</organism>
<evidence type="ECO:0000313" key="3">
    <source>
        <dbReference type="EMBL" id="MBA4634678.1"/>
    </source>
</evidence>
<keyword evidence="2" id="KW-0812">Transmembrane</keyword>
<dbReference type="EMBL" id="GISG01092066">
    <property type="protein sequence ID" value="MBA4634678.1"/>
    <property type="molecule type" value="Transcribed_RNA"/>
</dbReference>
<feature type="region of interest" description="Disordered" evidence="1">
    <location>
        <begin position="259"/>
        <end position="279"/>
    </location>
</feature>
<name>A0A7C8Z561_OPUST</name>
<feature type="transmembrane region" description="Helical" evidence="2">
    <location>
        <begin position="321"/>
        <end position="342"/>
    </location>
</feature>
<evidence type="ECO:0000256" key="1">
    <source>
        <dbReference type="SAM" id="MobiDB-lite"/>
    </source>
</evidence>
<proteinExistence type="predicted"/>
<accession>A0A7C8Z561</accession>
<dbReference type="PANTHER" id="PTHR35095:SF1">
    <property type="entry name" value="OS05G0143300 PROTEIN"/>
    <property type="match status" value="1"/>
</dbReference>
<evidence type="ECO:0000256" key="2">
    <source>
        <dbReference type="SAM" id="Phobius"/>
    </source>
</evidence>
<sequence>MLSFSLVASNGCPPSLVFYQERGIRRPIQDVQPVLSTARSRPEIIRSPILSLPPYKRDDLFKSTADFYERGTFVKSASIRRMPLFVNVQEFFHSSLFSSSIDERLTKYQQIMLVVLSRLNALKEDSLDHCLLPGLIGLQAKPIDLHLQHVASNDFEFNGFFVEKKSLLQEADGDLFHDHPWTISVHPDAQLPFVGNMADMINQASGFTEFDLTKDTDIWRQQKMLVPRFRWDDTVELQDYICPSSLKLEAVIAAPLKSPEKAKPKTSPNRKKKKAARERDLYKNNSLHACESLLSIMLDKKRNGKSVLGSLKKSGPELPQLLTQFSASIAGTGLAVIFSVLYKLASGSAPLCTSIVLTSGFGVALLWLSLAVNKLRSTIIYINKNSTKLGFEEEEVMRRVDKSVKEIFFRAAASMAILMLRFA</sequence>
<protein>
    <submittedName>
        <fullName evidence="3">Uncharacterized protein</fullName>
    </submittedName>
</protein>
<reference evidence="3" key="2">
    <citation type="submission" date="2020-07" db="EMBL/GenBank/DDBJ databases">
        <authorList>
            <person name="Vera ALvarez R."/>
            <person name="Arias-Moreno D.M."/>
            <person name="Jimenez-Jacinto V."/>
            <person name="Jimenez-Bremont J.F."/>
            <person name="Swaminathan K."/>
            <person name="Moose S.P."/>
            <person name="Guerrero-Gonzalez M.L."/>
            <person name="Marino-Ramirez L."/>
            <person name="Landsman D."/>
            <person name="Rodriguez-Kessler M."/>
            <person name="Delgado-Sanchez P."/>
        </authorList>
    </citation>
    <scope>NUCLEOTIDE SEQUENCE</scope>
    <source>
        <tissue evidence="3">Cladode</tissue>
    </source>
</reference>
<dbReference type="PANTHER" id="PTHR35095">
    <property type="entry name" value="OS05G0143300 PROTEIN"/>
    <property type="match status" value="1"/>
</dbReference>
<keyword evidence="2" id="KW-0472">Membrane</keyword>
<keyword evidence="2" id="KW-1133">Transmembrane helix</keyword>